<protein>
    <submittedName>
        <fullName evidence="7">ABC transporter substrate-binding protein</fullName>
    </submittedName>
</protein>
<dbReference type="EMBL" id="NVUK01000037">
    <property type="protein sequence ID" value="PCI75933.1"/>
    <property type="molecule type" value="Genomic_DNA"/>
</dbReference>
<feature type="chain" id="PRO_5012359341" evidence="6">
    <location>
        <begin position="25"/>
        <end position="326"/>
    </location>
</feature>
<evidence type="ECO:0000256" key="5">
    <source>
        <dbReference type="RuleBase" id="RU003512"/>
    </source>
</evidence>
<evidence type="ECO:0000256" key="4">
    <source>
        <dbReference type="ARBA" id="ARBA00022729"/>
    </source>
</evidence>
<evidence type="ECO:0000256" key="3">
    <source>
        <dbReference type="ARBA" id="ARBA00022723"/>
    </source>
</evidence>
<evidence type="ECO:0000256" key="6">
    <source>
        <dbReference type="SAM" id="SignalP"/>
    </source>
</evidence>
<dbReference type="GO" id="GO:0030001">
    <property type="term" value="P:metal ion transport"/>
    <property type="evidence" value="ECO:0007669"/>
    <property type="project" value="InterPro"/>
</dbReference>
<dbReference type="InterPro" id="IPR050492">
    <property type="entry name" value="Bact_metal-bind_prot9"/>
</dbReference>
<comment type="similarity">
    <text evidence="5">Belongs to the bacterial solute-binding protein 9 family.</text>
</comment>
<sequence>MRFFRFGIFVALFVLLFCACSKHSVEQKKTVSSNSIVCTTEILEDVVAQIAGDAFEVSALIQGNMDPHSYELVKGEVEKLEQARLIFSNGLGLEHGSSLAYFLHKSEKNVVLGQKVLERSGQDFIHIDGGIDPHFWMDVSLFAQVIDPIVEQLTLLDSENELEFIQRGELLAQKFRDIDQECMLIMEQIPQHARFLVTSHDAFNYFVRRYLASGDLKWDSRVMAPQGLAPEAEISLLDIKKVCDFMHENKVHVLFSENNISEQAHRKIKEICGKNGHKARIATAPLFGDTIDKKHSQASSYFGMMLYNAHLITAELQVDMERAEQR</sequence>
<dbReference type="GO" id="GO:0030313">
    <property type="term" value="C:cell envelope"/>
    <property type="evidence" value="ECO:0007669"/>
    <property type="project" value="UniProtKB-SubCell"/>
</dbReference>
<dbReference type="GO" id="GO:0007155">
    <property type="term" value="P:cell adhesion"/>
    <property type="evidence" value="ECO:0007669"/>
    <property type="project" value="InterPro"/>
</dbReference>
<evidence type="ECO:0000256" key="2">
    <source>
        <dbReference type="ARBA" id="ARBA00022448"/>
    </source>
</evidence>
<keyword evidence="2 5" id="KW-0813">Transport</keyword>
<dbReference type="PROSITE" id="PS51257">
    <property type="entry name" value="PROKAR_LIPOPROTEIN"/>
    <property type="match status" value="1"/>
</dbReference>
<dbReference type="PANTHER" id="PTHR42953">
    <property type="entry name" value="HIGH-AFFINITY ZINC UPTAKE SYSTEM PROTEIN ZNUA-RELATED"/>
    <property type="match status" value="1"/>
</dbReference>
<dbReference type="InterPro" id="IPR006128">
    <property type="entry name" value="Lipoprotein_PsaA-like"/>
</dbReference>
<name>A0A2A4X014_UNCAE</name>
<dbReference type="PANTHER" id="PTHR42953:SF1">
    <property type="entry name" value="METAL-BINDING PROTEIN HI_0362-RELATED"/>
    <property type="match status" value="1"/>
</dbReference>
<feature type="signal peptide" evidence="6">
    <location>
        <begin position="1"/>
        <end position="24"/>
    </location>
</feature>
<gene>
    <name evidence="7" type="ORF">COB21_05045</name>
</gene>
<organism evidence="7 8">
    <name type="scientific">Aerophobetes bacterium</name>
    <dbReference type="NCBI Taxonomy" id="2030807"/>
    <lineage>
        <taxon>Bacteria</taxon>
        <taxon>Candidatus Aerophobota</taxon>
    </lineage>
</organism>
<dbReference type="Gene3D" id="3.40.50.1980">
    <property type="entry name" value="Nitrogenase molybdenum iron protein domain"/>
    <property type="match status" value="2"/>
</dbReference>
<evidence type="ECO:0000313" key="8">
    <source>
        <dbReference type="Proteomes" id="UP000218775"/>
    </source>
</evidence>
<proteinExistence type="inferred from homology"/>
<dbReference type="AlphaFoldDB" id="A0A2A4X014"/>
<dbReference type="PRINTS" id="PR00690">
    <property type="entry name" value="ADHESNFAMILY"/>
</dbReference>
<comment type="subcellular location">
    <subcellularLocation>
        <location evidence="1">Cell envelope</location>
    </subcellularLocation>
</comment>
<dbReference type="Pfam" id="PF01297">
    <property type="entry name" value="ZnuA"/>
    <property type="match status" value="1"/>
</dbReference>
<keyword evidence="3" id="KW-0479">Metal-binding</keyword>
<evidence type="ECO:0000313" key="7">
    <source>
        <dbReference type="EMBL" id="PCI75933.1"/>
    </source>
</evidence>
<dbReference type="SUPFAM" id="SSF53807">
    <property type="entry name" value="Helical backbone' metal receptor"/>
    <property type="match status" value="1"/>
</dbReference>
<dbReference type="GO" id="GO:0046872">
    <property type="term" value="F:metal ion binding"/>
    <property type="evidence" value="ECO:0007669"/>
    <property type="project" value="UniProtKB-KW"/>
</dbReference>
<accession>A0A2A4X014</accession>
<dbReference type="InterPro" id="IPR006127">
    <property type="entry name" value="ZnuA-like"/>
</dbReference>
<dbReference type="PRINTS" id="PR00691">
    <property type="entry name" value="ADHESINB"/>
</dbReference>
<reference evidence="8" key="1">
    <citation type="submission" date="2017-08" db="EMBL/GenBank/DDBJ databases">
        <title>A dynamic microbial community with high functional redundancy inhabits the cold, oxic subseafloor aquifer.</title>
        <authorList>
            <person name="Tully B.J."/>
            <person name="Wheat C.G."/>
            <person name="Glazer B.T."/>
            <person name="Huber J.A."/>
        </authorList>
    </citation>
    <scope>NUCLEOTIDE SEQUENCE [LARGE SCALE GENOMIC DNA]</scope>
</reference>
<keyword evidence="4 6" id="KW-0732">Signal</keyword>
<dbReference type="InterPro" id="IPR006129">
    <property type="entry name" value="AdhesinB"/>
</dbReference>
<comment type="caution">
    <text evidence="7">The sequence shown here is derived from an EMBL/GenBank/DDBJ whole genome shotgun (WGS) entry which is preliminary data.</text>
</comment>
<evidence type="ECO:0000256" key="1">
    <source>
        <dbReference type="ARBA" id="ARBA00004196"/>
    </source>
</evidence>
<dbReference type="Proteomes" id="UP000218775">
    <property type="component" value="Unassembled WGS sequence"/>
</dbReference>